<name>A0ACC2IXR7_9PEZI</name>
<dbReference type="Proteomes" id="UP001153332">
    <property type="component" value="Unassembled WGS sequence"/>
</dbReference>
<evidence type="ECO:0000313" key="2">
    <source>
        <dbReference type="Proteomes" id="UP001153332"/>
    </source>
</evidence>
<accession>A0ACC2IXR7</accession>
<sequence length="76" mass="8388">MHEEHGCSQADYHGYRGGLEELDAEDEGGGKDEDCWPVEGDGQRVLSYGHTEEWRRGAFDGRGLSHQRLGAQVGLS</sequence>
<gene>
    <name evidence="1" type="ORF">O1611_g10473</name>
</gene>
<dbReference type="EMBL" id="JAPUUL010004222">
    <property type="protein sequence ID" value="KAJ8120021.1"/>
    <property type="molecule type" value="Genomic_DNA"/>
</dbReference>
<protein>
    <submittedName>
        <fullName evidence="1">Uncharacterized protein</fullName>
    </submittedName>
</protein>
<comment type="caution">
    <text evidence="1">The sequence shown here is derived from an EMBL/GenBank/DDBJ whole genome shotgun (WGS) entry which is preliminary data.</text>
</comment>
<keyword evidence="2" id="KW-1185">Reference proteome</keyword>
<evidence type="ECO:0000313" key="1">
    <source>
        <dbReference type="EMBL" id="KAJ8120021.1"/>
    </source>
</evidence>
<reference evidence="1" key="1">
    <citation type="submission" date="2022-12" db="EMBL/GenBank/DDBJ databases">
        <title>Genome Sequence of Lasiodiplodia mahajangana.</title>
        <authorList>
            <person name="Buettner E."/>
        </authorList>
    </citation>
    <scope>NUCLEOTIDE SEQUENCE</scope>
    <source>
        <strain evidence="1">VT137</strain>
    </source>
</reference>
<organism evidence="1 2">
    <name type="scientific">Lasiodiplodia mahajangana</name>
    <dbReference type="NCBI Taxonomy" id="1108764"/>
    <lineage>
        <taxon>Eukaryota</taxon>
        <taxon>Fungi</taxon>
        <taxon>Dikarya</taxon>
        <taxon>Ascomycota</taxon>
        <taxon>Pezizomycotina</taxon>
        <taxon>Dothideomycetes</taxon>
        <taxon>Dothideomycetes incertae sedis</taxon>
        <taxon>Botryosphaeriales</taxon>
        <taxon>Botryosphaeriaceae</taxon>
        <taxon>Lasiodiplodia</taxon>
    </lineage>
</organism>
<proteinExistence type="predicted"/>